<evidence type="ECO:0000256" key="1">
    <source>
        <dbReference type="ARBA" id="ARBA00004123"/>
    </source>
</evidence>
<comment type="caution">
    <text evidence="14">The sequence shown here is derived from an EMBL/GenBank/DDBJ whole genome shotgun (WGS) entry which is preliminary data.</text>
</comment>
<evidence type="ECO:0000259" key="12">
    <source>
        <dbReference type="Pfam" id="PF11635"/>
    </source>
</evidence>
<reference evidence="14" key="2">
    <citation type="submission" date="2017-10" db="EMBL/GenBank/DDBJ databases">
        <title>Ladona fulva Genome sequencing and assembly.</title>
        <authorList>
            <person name="Murali S."/>
            <person name="Richards S."/>
            <person name="Bandaranaike D."/>
            <person name="Bellair M."/>
            <person name="Blankenburg K."/>
            <person name="Chao H."/>
            <person name="Dinh H."/>
            <person name="Doddapaneni H."/>
            <person name="Dugan-Rocha S."/>
            <person name="Elkadiri S."/>
            <person name="Gnanaolivu R."/>
            <person name="Hernandez B."/>
            <person name="Skinner E."/>
            <person name="Javaid M."/>
            <person name="Lee S."/>
            <person name="Li M."/>
            <person name="Ming W."/>
            <person name="Munidasa M."/>
            <person name="Muniz J."/>
            <person name="Nguyen L."/>
            <person name="Hughes D."/>
            <person name="Osuji N."/>
            <person name="Pu L.-L."/>
            <person name="Puazo M."/>
            <person name="Qu C."/>
            <person name="Quiroz J."/>
            <person name="Raj R."/>
            <person name="Weissenberger G."/>
            <person name="Xin Y."/>
            <person name="Zou X."/>
            <person name="Han Y."/>
            <person name="Worley K."/>
            <person name="Muzny D."/>
            <person name="Gibbs R."/>
        </authorList>
    </citation>
    <scope>NUCLEOTIDE SEQUENCE</scope>
    <source>
        <strain evidence="14">Sampled in the wild</strain>
    </source>
</reference>
<keyword evidence="5" id="KW-0677">Repeat</keyword>
<gene>
    <name evidence="11" type="primary">MED16</name>
    <name evidence="14" type="ORF">J437_LFUL000701</name>
</gene>
<dbReference type="InterPro" id="IPR048338">
    <property type="entry name" value="Mediator_Med16"/>
</dbReference>
<keyword evidence="4" id="KW-0853">WD repeat</keyword>
<dbReference type="InterPro" id="IPR048616">
    <property type="entry name" value="MED16_bridge"/>
</dbReference>
<name>A0A8K0NV49_LADFU</name>
<dbReference type="Pfam" id="PF20718">
    <property type="entry name" value="Med16_bridge"/>
    <property type="match status" value="1"/>
</dbReference>
<evidence type="ECO:0000256" key="10">
    <source>
        <dbReference type="ARBA" id="ARBA00032015"/>
    </source>
</evidence>
<dbReference type="SMART" id="SM00320">
    <property type="entry name" value="WD40"/>
    <property type="match status" value="3"/>
</dbReference>
<comment type="subunit">
    <text evidence="11">Component of the Mediator complex.</text>
</comment>
<dbReference type="InterPro" id="IPR036322">
    <property type="entry name" value="WD40_repeat_dom_sf"/>
</dbReference>
<evidence type="ECO:0000256" key="6">
    <source>
        <dbReference type="ARBA" id="ARBA00023015"/>
    </source>
</evidence>
<dbReference type="SUPFAM" id="SSF50978">
    <property type="entry name" value="WD40 repeat-like"/>
    <property type="match status" value="1"/>
</dbReference>
<evidence type="ECO:0000256" key="5">
    <source>
        <dbReference type="ARBA" id="ARBA00022737"/>
    </source>
</evidence>
<evidence type="ECO:0000256" key="4">
    <source>
        <dbReference type="ARBA" id="ARBA00022574"/>
    </source>
</evidence>
<evidence type="ECO:0000256" key="2">
    <source>
        <dbReference type="ARBA" id="ARBA00006543"/>
    </source>
</evidence>
<feature type="non-terminal residue" evidence="14">
    <location>
        <position position="664"/>
    </location>
</feature>
<dbReference type="GO" id="GO:0045893">
    <property type="term" value="P:positive regulation of DNA-templated transcription"/>
    <property type="evidence" value="ECO:0007669"/>
    <property type="project" value="TreeGrafter"/>
</dbReference>
<comment type="subcellular location">
    <subcellularLocation>
        <location evidence="1 11">Nucleus</location>
    </subcellularLocation>
</comment>
<dbReference type="OrthoDB" id="10018574at2759"/>
<dbReference type="PANTHER" id="PTHR13224:SF6">
    <property type="entry name" value="MEDIATOR OF RNA POLYMERASE II TRANSCRIPTION SUBUNIT 16"/>
    <property type="match status" value="1"/>
</dbReference>
<keyword evidence="6 11" id="KW-0805">Transcription regulation</keyword>
<evidence type="ECO:0000256" key="3">
    <source>
        <dbReference type="ARBA" id="ARBA00019614"/>
    </source>
</evidence>
<evidence type="ECO:0000313" key="15">
    <source>
        <dbReference type="Proteomes" id="UP000792457"/>
    </source>
</evidence>
<dbReference type="GO" id="GO:0016592">
    <property type="term" value="C:mediator complex"/>
    <property type="evidence" value="ECO:0007669"/>
    <property type="project" value="InterPro"/>
</dbReference>
<evidence type="ECO:0000256" key="7">
    <source>
        <dbReference type="ARBA" id="ARBA00023159"/>
    </source>
</evidence>
<dbReference type="InterPro" id="IPR021665">
    <property type="entry name" value="Mediator_Med16_N"/>
</dbReference>
<dbReference type="PANTHER" id="PTHR13224">
    <property type="entry name" value="THYROID HORMONE RECEPTOR-ASSOCIATED PROTEIN-RELATED"/>
    <property type="match status" value="1"/>
</dbReference>
<reference evidence="14" key="1">
    <citation type="submission" date="2013-04" db="EMBL/GenBank/DDBJ databases">
        <authorList>
            <person name="Qu J."/>
            <person name="Murali S.C."/>
            <person name="Bandaranaike D."/>
            <person name="Bellair M."/>
            <person name="Blankenburg K."/>
            <person name="Chao H."/>
            <person name="Dinh H."/>
            <person name="Doddapaneni H."/>
            <person name="Downs B."/>
            <person name="Dugan-Rocha S."/>
            <person name="Elkadiri S."/>
            <person name="Gnanaolivu R.D."/>
            <person name="Hernandez B."/>
            <person name="Javaid M."/>
            <person name="Jayaseelan J.C."/>
            <person name="Lee S."/>
            <person name="Li M."/>
            <person name="Ming W."/>
            <person name="Munidasa M."/>
            <person name="Muniz J."/>
            <person name="Nguyen L."/>
            <person name="Ongeri F."/>
            <person name="Osuji N."/>
            <person name="Pu L.-L."/>
            <person name="Puazo M."/>
            <person name="Qu C."/>
            <person name="Quiroz J."/>
            <person name="Raj R."/>
            <person name="Weissenberger G."/>
            <person name="Xin Y."/>
            <person name="Zou X."/>
            <person name="Han Y."/>
            <person name="Richards S."/>
            <person name="Worley K."/>
            <person name="Muzny D."/>
            <person name="Gibbs R."/>
        </authorList>
    </citation>
    <scope>NUCLEOTIDE SEQUENCE</scope>
    <source>
        <strain evidence="14">Sampled in the wild</strain>
    </source>
</reference>
<feature type="domain" description="Mediator complex subunit Med16 N-terminal" evidence="12">
    <location>
        <begin position="123"/>
        <end position="410"/>
    </location>
</feature>
<evidence type="ECO:0000256" key="9">
    <source>
        <dbReference type="ARBA" id="ARBA00023242"/>
    </source>
</evidence>
<dbReference type="InterPro" id="IPR001680">
    <property type="entry name" value="WD40_rpt"/>
</dbReference>
<keyword evidence="15" id="KW-1185">Reference proteome</keyword>
<dbReference type="EMBL" id="KZ308149">
    <property type="protein sequence ID" value="KAG8222993.1"/>
    <property type="molecule type" value="Genomic_DNA"/>
</dbReference>
<evidence type="ECO:0000256" key="11">
    <source>
        <dbReference type="RuleBase" id="RU364149"/>
    </source>
</evidence>
<keyword evidence="7 11" id="KW-0010">Activator</keyword>
<dbReference type="AlphaFoldDB" id="A0A8K0NV49"/>
<sequence>MKMELIYSVLRKQKSANKAYQNSDCLLEGATLCAVSSRNIVAFTTTTELEDSSGKTWGSHVYVADLNTPWNSHRVLSNEVGVTVIAWDQSGMKLLVADSGGTVQLWMFRDYILNDWICIGQSTFSGEHILGAAFFHNGKKVSIVTEKRDTVLYNEKFSHVRFSPSVRHIGNRPQEGCLVISSTGMVGAVVIAKPLDAGHGHLLSSSESLGTTRHRIKAVDICYGKNGHFLVAVSSGNVSLPVQCYRVAAVRHTEEEKCQLTCQALPSFFLQASTIKDPAPYRHVSFLRFVVREDAEALVVVSNGEENCLVEIWELREKPLFIHKLFQKGPSIALSPAGSQAQSQPDSLKTVLWQHHALFRGSSPATCVATTPTSLTTATPPPAHIVVALADSSLICFHRDGLKQVAMISISQAWRNSTDETACPKTARCMPSTPSHLAFTWTGSCLVVVDTKGQLLIYRLPPLLEPSGAMSVSLACLMLEYCIFAGFDWWDVLVSLPRPPRILDTIADRLVEAFHRQVPQIQQFYHMYFLCTRTSFHRLSIVGQGKAADLSSLLMLHSVATAFKSLLRPSDLSSHDKGPAESLAAVVSEPIADVDKVLFHLEAKEFTVEPSALQSLQQLIQWVADLALSLLARLPDARLNPPNMQQGTVMVSATQGSVKSQQQG</sequence>
<proteinExistence type="inferred from homology"/>
<evidence type="ECO:0000256" key="8">
    <source>
        <dbReference type="ARBA" id="ARBA00023163"/>
    </source>
</evidence>
<keyword evidence="8 11" id="KW-0804">Transcription</keyword>
<accession>A0A8K0NV49</accession>
<keyword evidence="9 11" id="KW-0539">Nucleus</keyword>
<comment type="similarity">
    <text evidence="2 11">Belongs to the Mediator complex subunit 16 family.</text>
</comment>
<organism evidence="14 15">
    <name type="scientific">Ladona fulva</name>
    <name type="common">Scarce chaser dragonfly</name>
    <name type="synonym">Libellula fulva</name>
    <dbReference type="NCBI Taxonomy" id="123851"/>
    <lineage>
        <taxon>Eukaryota</taxon>
        <taxon>Metazoa</taxon>
        <taxon>Ecdysozoa</taxon>
        <taxon>Arthropoda</taxon>
        <taxon>Hexapoda</taxon>
        <taxon>Insecta</taxon>
        <taxon>Pterygota</taxon>
        <taxon>Palaeoptera</taxon>
        <taxon>Odonata</taxon>
        <taxon>Epiprocta</taxon>
        <taxon>Anisoptera</taxon>
        <taxon>Libelluloidea</taxon>
        <taxon>Libellulidae</taxon>
        <taxon>Ladona</taxon>
    </lineage>
</organism>
<evidence type="ECO:0000313" key="14">
    <source>
        <dbReference type="EMBL" id="KAG8222993.1"/>
    </source>
</evidence>
<dbReference type="Pfam" id="PF11635">
    <property type="entry name" value="Med16_N"/>
    <property type="match status" value="1"/>
</dbReference>
<evidence type="ECO:0000259" key="13">
    <source>
        <dbReference type="Pfam" id="PF20718"/>
    </source>
</evidence>
<comment type="function">
    <text evidence="11">Component of the Mediator complex, a coactivator involved in the regulated transcription of nearly all RNA polymerase II-dependent genes. Mediator functions as a bridge to convey information from gene-specific regulatory proteins to the basal RNA polymerase II transcription machinery. Mediator is recruited to promoters by direct interactions with regulatory proteins and serves as a scaffold for the assembly of a functional preinitiation complex with RNA polymerase II and the general transcription factors.</text>
</comment>
<protein>
    <recommendedName>
        <fullName evidence="3 11">Mediator of RNA polymerase II transcription subunit 16</fullName>
    </recommendedName>
    <alternativeName>
        <fullName evidence="10 11">Mediator complex subunit 16</fullName>
    </alternativeName>
</protein>
<feature type="domain" description="Mediator of RNA polymerase II transcription subunit 16 central helical bridge" evidence="13">
    <location>
        <begin position="478"/>
        <end position="639"/>
    </location>
</feature>
<dbReference type="Proteomes" id="UP000792457">
    <property type="component" value="Unassembled WGS sequence"/>
</dbReference>